<gene>
    <name evidence="2" type="primary">alaS_69</name>
    <name evidence="2" type="ORF">g.91110</name>
</gene>
<dbReference type="AlphaFoldDB" id="A0A1D1Y1P8"/>
<organism evidence="2">
    <name type="scientific">Anthurium amnicola</name>
    <dbReference type="NCBI Taxonomy" id="1678845"/>
    <lineage>
        <taxon>Eukaryota</taxon>
        <taxon>Viridiplantae</taxon>
        <taxon>Streptophyta</taxon>
        <taxon>Embryophyta</taxon>
        <taxon>Tracheophyta</taxon>
        <taxon>Spermatophyta</taxon>
        <taxon>Magnoliopsida</taxon>
        <taxon>Liliopsida</taxon>
        <taxon>Araceae</taxon>
        <taxon>Pothoideae</taxon>
        <taxon>Potheae</taxon>
        <taxon>Anthurium</taxon>
    </lineage>
</organism>
<dbReference type="PANTHER" id="PTHR38937">
    <property type="entry name" value="MEMBRANE PROTEIN OF ER BODY-LIKE PROTEIN"/>
    <property type="match status" value="1"/>
</dbReference>
<sequence>MCMSCAKSLNEANGMGFEKVEQLLTNKSLQNCEIDCITEHTEDFSMMSNHYHPKNLNVKDQQTHEEERGRTLTGTEVKVENNIQVALLQESKVTVEMDLKRILEEQDTYDLYCPKCDSCITKRVILRKRKRTSGVNLIDAKREKIEPDQADLIVNTSAAETADESYETGPAIFRCLSCLCFFIPTDTETDNGFRLFKIFGKREDNENVQSSQQVPRRSQNWMFSLFELMKGKSKGSKLASGVQPPANVHTINEENVVAEEEHLVDQANSQISLGSKPKKEDQMATGETLTNNDTQHETARNDSYKENEVKKVSICNPPSQLGKDLPDQTKTAALLTEQLPTNISHSIGKQVEYVKQDSIKYAQIPPTQESFQFENLKIENIVELHIPRADGKGDGIIPVPGGTVKATEDISSKGP</sequence>
<dbReference type="GO" id="GO:0016874">
    <property type="term" value="F:ligase activity"/>
    <property type="evidence" value="ECO:0007669"/>
    <property type="project" value="UniProtKB-KW"/>
</dbReference>
<accession>A0A1D1Y1P8</accession>
<dbReference type="InterPro" id="IPR052843">
    <property type="entry name" value="ER_body_metal_sequester"/>
</dbReference>
<feature type="compositionally biased region" description="Basic and acidic residues" evidence="1">
    <location>
        <begin position="406"/>
        <end position="415"/>
    </location>
</feature>
<keyword evidence="2" id="KW-0436">Ligase</keyword>
<feature type="non-terminal residue" evidence="2">
    <location>
        <position position="415"/>
    </location>
</feature>
<feature type="region of interest" description="Disordered" evidence="1">
    <location>
        <begin position="393"/>
        <end position="415"/>
    </location>
</feature>
<dbReference type="EMBL" id="GDJX01019395">
    <property type="protein sequence ID" value="JAT48541.1"/>
    <property type="molecule type" value="Transcribed_RNA"/>
</dbReference>
<dbReference type="PANTHER" id="PTHR38937:SF2">
    <property type="entry name" value="MEMBRANE PROTEIN OF ER BODY-LIKE PROTEIN ISOFORM X1"/>
    <property type="match status" value="1"/>
</dbReference>
<evidence type="ECO:0000256" key="1">
    <source>
        <dbReference type="SAM" id="MobiDB-lite"/>
    </source>
</evidence>
<protein>
    <submittedName>
        <fullName evidence="2">Alanine--tRNA ligase</fullName>
    </submittedName>
</protein>
<proteinExistence type="predicted"/>
<name>A0A1D1Y1P8_9ARAE</name>
<reference evidence="2" key="1">
    <citation type="submission" date="2015-07" db="EMBL/GenBank/DDBJ databases">
        <title>Transcriptome Assembly of Anthurium amnicola.</title>
        <authorList>
            <person name="Suzuki J."/>
        </authorList>
    </citation>
    <scope>NUCLEOTIDE SEQUENCE</scope>
</reference>
<evidence type="ECO:0000313" key="2">
    <source>
        <dbReference type="EMBL" id="JAT48541.1"/>
    </source>
</evidence>